<dbReference type="EMBL" id="WTXG01000127">
    <property type="protein sequence ID" value="KAI0292235.1"/>
    <property type="molecule type" value="Genomic_DNA"/>
</dbReference>
<sequence length="57" mass="6256">MAVPFTILMRNTGPAAHADGIGLHMCARGGDVSYLHRRPGWICFSISRSTCCMFGER</sequence>
<name>A0AAD4QFN1_9AGAM</name>
<protein>
    <submittedName>
        <fullName evidence="1">Uncharacterized protein</fullName>
    </submittedName>
</protein>
<reference evidence="1" key="1">
    <citation type="journal article" date="2022" name="New Phytol.">
        <title>Evolutionary transition to the ectomycorrhizal habit in the genomes of a hyperdiverse lineage of mushroom-forming fungi.</title>
        <authorList>
            <person name="Looney B."/>
            <person name="Miyauchi S."/>
            <person name="Morin E."/>
            <person name="Drula E."/>
            <person name="Courty P.E."/>
            <person name="Kohler A."/>
            <person name="Kuo A."/>
            <person name="LaButti K."/>
            <person name="Pangilinan J."/>
            <person name="Lipzen A."/>
            <person name="Riley R."/>
            <person name="Andreopoulos W."/>
            <person name="He G."/>
            <person name="Johnson J."/>
            <person name="Nolan M."/>
            <person name="Tritt A."/>
            <person name="Barry K.W."/>
            <person name="Grigoriev I.V."/>
            <person name="Nagy L.G."/>
            <person name="Hibbett D."/>
            <person name="Henrissat B."/>
            <person name="Matheny P.B."/>
            <person name="Labbe J."/>
            <person name="Martin F.M."/>
        </authorList>
    </citation>
    <scope>NUCLEOTIDE SEQUENCE</scope>
    <source>
        <strain evidence="1">BPL690</strain>
    </source>
</reference>
<accession>A0AAD4QFN1</accession>
<comment type="caution">
    <text evidence="1">The sequence shown here is derived from an EMBL/GenBank/DDBJ whole genome shotgun (WGS) entry which is preliminary data.</text>
</comment>
<evidence type="ECO:0000313" key="1">
    <source>
        <dbReference type="EMBL" id="KAI0292235.1"/>
    </source>
</evidence>
<proteinExistence type="predicted"/>
<organism evidence="1 2">
    <name type="scientific">Multifurca ochricompacta</name>
    <dbReference type="NCBI Taxonomy" id="376703"/>
    <lineage>
        <taxon>Eukaryota</taxon>
        <taxon>Fungi</taxon>
        <taxon>Dikarya</taxon>
        <taxon>Basidiomycota</taxon>
        <taxon>Agaricomycotina</taxon>
        <taxon>Agaricomycetes</taxon>
        <taxon>Russulales</taxon>
        <taxon>Russulaceae</taxon>
        <taxon>Multifurca</taxon>
    </lineage>
</organism>
<dbReference type="AlphaFoldDB" id="A0AAD4QFN1"/>
<dbReference type="Proteomes" id="UP001203297">
    <property type="component" value="Unassembled WGS sequence"/>
</dbReference>
<gene>
    <name evidence="1" type="ORF">B0F90DRAFT_1771166</name>
</gene>
<evidence type="ECO:0000313" key="2">
    <source>
        <dbReference type="Proteomes" id="UP001203297"/>
    </source>
</evidence>
<keyword evidence="2" id="KW-1185">Reference proteome</keyword>